<dbReference type="Proteomes" id="UP000371553">
    <property type="component" value="Unassembled WGS sequence"/>
</dbReference>
<evidence type="ECO:0000313" key="104">
    <source>
        <dbReference type="Proteomes" id="UP000470497"/>
    </source>
</evidence>
<dbReference type="EMBL" id="AAAQOE010000006">
    <property type="protein sequence ID" value="EAE1097055.1"/>
    <property type="molecule type" value="Genomic_DNA"/>
</dbReference>
<dbReference type="EMBL" id="AAAPCR010000007">
    <property type="protein sequence ID" value="EAD8146353.1"/>
    <property type="molecule type" value="Genomic_DNA"/>
</dbReference>
<dbReference type="EMBL" id="AAJEKY010000007">
    <property type="protein sequence ID" value="ECL0131692.1"/>
    <property type="molecule type" value="Genomic_DNA"/>
</dbReference>
<dbReference type="Proteomes" id="UP000354255">
    <property type="component" value="Unassembled WGS sequence"/>
</dbReference>
<evidence type="ECO:0000313" key="97">
    <source>
        <dbReference type="Proteomes" id="UP000423131"/>
    </source>
</evidence>
<evidence type="ECO:0000313" key="109">
    <source>
        <dbReference type="Proteomes" id="UP000489121"/>
    </source>
</evidence>
<dbReference type="EMBL" id="DAAEZQ010000007">
    <property type="protein sequence ID" value="HAA9722986.1"/>
    <property type="molecule type" value="Genomic_DNA"/>
</dbReference>
<evidence type="ECO:0000313" key="7">
    <source>
        <dbReference type="EMBL" id="EAC7481029.1"/>
    </source>
</evidence>
<dbReference type="Proteomes" id="UP000478682">
    <property type="component" value="Unassembled WGS sequence"/>
</dbReference>
<evidence type="ECO:0000313" key="52">
    <source>
        <dbReference type="EMBL" id="EDP8410816.1"/>
    </source>
</evidence>
<evidence type="ECO:0000313" key="81">
    <source>
        <dbReference type="Proteomes" id="UP000345329"/>
    </source>
</evidence>
<evidence type="ECO:0000313" key="33">
    <source>
        <dbReference type="EMBL" id="EAH1616751.1"/>
    </source>
</evidence>
<evidence type="ECO:0000313" key="38">
    <source>
        <dbReference type="EMBL" id="EAH4372388.1"/>
    </source>
</evidence>
<dbReference type="EMBL" id="AABGHY010000009">
    <property type="protein sequence ID" value="EAH3295180.1"/>
    <property type="molecule type" value="Genomic_DNA"/>
</dbReference>
<evidence type="ECO:0000313" key="89">
    <source>
        <dbReference type="Proteomes" id="UP000371553"/>
    </source>
</evidence>
<dbReference type="Proteomes" id="UP000398321">
    <property type="component" value="Unassembled WGS sequence"/>
</dbReference>
<evidence type="ECO:0000313" key="19">
    <source>
        <dbReference type="EMBL" id="EAG0868325.1"/>
    </source>
</evidence>
<evidence type="ECO:0000313" key="95">
    <source>
        <dbReference type="Proteomes" id="UP000410967"/>
    </source>
</evidence>
<dbReference type="Proteomes" id="UP000322220">
    <property type="component" value="Unassembled WGS sequence"/>
</dbReference>
<evidence type="ECO:0000313" key="51">
    <source>
        <dbReference type="EMBL" id="EDO0986426.1"/>
    </source>
</evidence>
<dbReference type="Proteomes" id="UP000285054">
    <property type="component" value="Unassembled WGS sequence"/>
</dbReference>
<dbReference type="Proteomes" id="UP000527632">
    <property type="component" value="Unassembled WGS sequence"/>
</dbReference>
<dbReference type="EMBL" id="AAANYN010000027">
    <property type="protein sequence ID" value="EAD5775340.1"/>
    <property type="molecule type" value="Genomic_DNA"/>
</dbReference>
<evidence type="ECO:0000313" key="15">
    <source>
        <dbReference type="EMBL" id="EAE1339604.1"/>
    </source>
</evidence>
<evidence type="ECO:0000313" key="129">
    <source>
        <dbReference type="Proteomes" id="UP000843775"/>
    </source>
</evidence>
<evidence type="ECO:0000313" key="43">
    <source>
        <dbReference type="EMBL" id="ECC1556140.1"/>
    </source>
</evidence>
<evidence type="ECO:0000313" key="62">
    <source>
        <dbReference type="EMBL" id="HAJ9591854.1"/>
    </source>
</evidence>
<dbReference type="EMBL" id="AABCVX010000005">
    <property type="protein sequence ID" value="EAG6169932.1"/>
    <property type="molecule type" value="Genomic_DNA"/>
</dbReference>
<dbReference type="EMBL" id="DAAIHR010000004">
    <property type="protein sequence ID" value="HAB8397874.1"/>
    <property type="molecule type" value="Genomic_DNA"/>
</dbReference>
<dbReference type="EMBL" id="AALAQH010000010">
    <property type="protein sequence ID" value="ECX6925800.1"/>
    <property type="molecule type" value="Genomic_DNA"/>
</dbReference>
<evidence type="ECO:0000256" key="1">
    <source>
        <dbReference type="SAM" id="MobiDB-lite"/>
    </source>
</evidence>
<dbReference type="Proteomes" id="UP000489121">
    <property type="component" value="Unassembled WGS sequence"/>
</dbReference>
<reference evidence="64 101" key="4">
    <citation type="submission" date="2018-04" db="EMBL/GenBank/DDBJ databases">
        <title>Genome Analysis of a Prevalent Clone of Listeria monocytogenes Sequence Type 87 in China.</title>
        <authorList>
            <person name="Wang Y."/>
        </authorList>
    </citation>
    <scope>NUCLEOTIDE SEQUENCE [LARGE SCALE GENOMIC DNA]</scope>
    <source>
        <strain evidence="64 101">ICDC_LM1523</strain>
    </source>
</reference>
<dbReference type="Proteomes" id="UP000365297">
    <property type="component" value="Unassembled WGS sequence"/>
</dbReference>
<evidence type="ECO:0000313" key="4">
    <source>
        <dbReference type="EMBL" id="EAC4553024.1"/>
    </source>
</evidence>
<dbReference type="RefSeq" id="WP_003723201.1">
    <property type="nucleotide sequence ID" value="NC_021824.1"/>
</dbReference>
<evidence type="ECO:0000313" key="47">
    <source>
        <dbReference type="EMBL" id="ECY9782750.1"/>
    </source>
</evidence>
<evidence type="ECO:0000313" key="68">
    <source>
        <dbReference type="EMBL" id="RJZ24520.1"/>
    </source>
</evidence>
<evidence type="ECO:0000313" key="22">
    <source>
        <dbReference type="EMBL" id="EAG2246216.1"/>
    </source>
</evidence>
<dbReference type="Proteomes" id="UP000844415">
    <property type="component" value="Unassembled WGS sequence"/>
</dbReference>
<evidence type="ECO:0000313" key="24">
    <source>
        <dbReference type="EMBL" id="EAG2997488.1"/>
    </source>
</evidence>
<name>A0A0B8RGX8_LISMN</name>
<dbReference type="Proteomes" id="UP000272537">
    <property type="component" value="Unassembled WGS sequence"/>
</dbReference>
<evidence type="ECO:0000313" key="34">
    <source>
        <dbReference type="EMBL" id="EAH2282981.1"/>
    </source>
</evidence>
<dbReference type="Proteomes" id="UP000403352">
    <property type="component" value="Unassembled WGS sequence"/>
</dbReference>
<dbReference type="Proteomes" id="UP000339309">
    <property type="component" value="Unassembled WGS sequence"/>
</dbReference>
<evidence type="ECO:0000313" key="42">
    <source>
        <dbReference type="EMBL" id="ECB9512663.1"/>
    </source>
</evidence>
<evidence type="ECO:0000313" key="113">
    <source>
        <dbReference type="Proteomes" id="UP000525850"/>
    </source>
</evidence>
<keyword evidence="2" id="KW-0812">Transmembrane</keyword>
<evidence type="ECO:0000313" key="75">
    <source>
        <dbReference type="Proteomes" id="UP000322220"/>
    </source>
</evidence>
<evidence type="ECO:0000313" key="70">
    <source>
        <dbReference type="EMBL" id="TYU53165.1"/>
    </source>
</evidence>
<evidence type="ECO:0000313" key="54">
    <source>
        <dbReference type="EMBL" id="HAA8053549.1"/>
    </source>
</evidence>
<evidence type="ECO:0000313" key="8">
    <source>
        <dbReference type="EMBL" id="EAC9040274.1"/>
    </source>
</evidence>
<reference evidence="76 80" key="6">
    <citation type="submission" date="2019-02" db="EMBL/GenBank/DDBJ databases">
        <authorList>
            <consortium name="GenomeTrakr: Next Generation Sequencing Network for Food Pathogen Tracability"/>
        </authorList>
    </citation>
    <scope>NUCLEOTIDE SEQUENCE [LARGE SCALE GENOMIC DNA]</scope>
    <source>
        <strain evidence="24 125">10B02965A-1</strain>
        <strain evidence="7 88">CFSAN008042</strain>
        <strain evidence="26 115">CFSAN063727</strain>
        <strain evidence="48 99">CFSAN102901</strain>
        <strain evidence="15 91">FDA00006494</strain>
        <strain evidence="5 87">FDA00007096</strain>
        <strain evidence="9 94">FDA00008584</strain>
        <strain evidence="22">FDA00011243</strain>
        <strain evidence="65 72">FDA00013213</strain>
        <strain evidence="6 76">FDA00013332</strain>
        <strain evidence="12 80">FDA00013853</strain>
        <strain evidence="41 97">FDA00014336</strain>
        <strain evidence="43 92">FDA00014370</strain>
        <strain evidence="42 93">FDA00014392</strain>
        <strain evidence="53">FDA00015054</strain>
        <strain evidence="25 119">FDA1005580-S054-001</strain>
        <strain evidence="106">FDA1090798-S029-001</strain>
        <strain evidence="108">FDA956581-098-004</strain>
        <strain evidence="23 113">FDA960927-006-004</strain>
        <strain evidence="27 126">FLAG-38921</strain>
        <strain evidence="45 98">FLAG-51482A</strain>
        <strain evidence="21 78">FLAG-54356</strain>
        <strain evidence="14 84">FLAG-78586</strain>
        <strain evidence="11 90">FSIS31901579</strain>
        <strain evidence="37 114">LS1344</strain>
        <strain evidence="38 120">LS1419</strain>
        <strain evidence="13 89">NYAG13B12507-5</strain>
        <strain evidence="50 102">OSF101448</strain>
        <strain evidence="10 81">VA-WGS-00405</strain>
    </source>
</reference>
<proteinExistence type="predicted"/>
<evidence type="ECO:0000313" key="66">
    <source>
        <dbReference type="EMBL" id="NYA01799.1"/>
    </source>
</evidence>
<dbReference type="Proteomes" id="UP000460224">
    <property type="component" value="Unassembled WGS sequence"/>
</dbReference>
<evidence type="ECO:0000313" key="41">
    <source>
        <dbReference type="EMBL" id="ECB9472187.1"/>
    </source>
</evidence>
<dbReference type="Pfam" id="PF21846">
    <property type="entry name" value="DUF6905"/>
    <property type="match status" value="1"/>
</dbReference>
<dbReference type="Proteomes" id="UP000843775">
    <property type="component" value="Unassembled WGS sequence"/>
</dbReference>
<dbReference type="Proteomes" id="UP000525068">
    <property type="component" value="Unassembled WGS sequence"/>
</dbReference>
<dbReference type="EMBL" id="AABBYJ010000005">
    <property type="protein sequence ID" value="EAG4331465.1"/>
    <property type="molecule type" value="Genomic_DNA"/>
</dbReference>
<dbReference type="Proteomes" id="UP000843503">
    <property type="component" value="Unassembled WGS sequence"/>
</dbReference>
<evidence type="ECO:0000313" key="39">
    <source>
        <dbReference type="EMBL" id="EAK8896823.1"/>
    </source>
</evidence>
<evidence type="ECO:0000313" key="11">
    <source>
        <dbReference type="EMBL" id="EAD5775340.1"/>
    </source>
</evidence>
<dbReference type="EMBL" id="JACAVN010000004">
    <property type="protein sequence ID" value="NYA01799.1"/>
    <property type="molecule type" value="Genomic_DNA"/>
</dbReference>
<evidence type="ECO:0000313" key="63">
    <source>
        <dbReference type="EMBL" id="HAO5922459.1"/>
    </source>
</evidence>
<evidence type="ECO:0000313" key="29">
    <source>
        <dbReference type="EMBL" id="EAG9388171.1"/>
    </source>
</evidence>
<dbReference type="EMBL" id="AABEMN010000008">
    <property type="protein sequence ID" value="EAG9519565.1"/>
    <property type="molecule type" value="Genomic_DNA"/>
</dbReference>
<dbReference type="EMBL" id="QXLS01000005">
    <property type="protein sequence ID" value="RKA07073.1"/>
    <property type="molecule type" value="Genomic_DNA"/>
</dbReference>
<dbReference type="Proteomes" id="UP000389283">
    <property type="component" value="Unassembled WGS sequence"/>
</dbReference>
<dbReference type="EMBL" id="DAAEEB010000006">
    <property type="protein sequence ID" value="HAA8053549.1"/>
    <property type="molecule type" value="Genomic_DNA"/>
</dbReference>
<dbReference type="Proteomes" id="UP000528151">
    <property type="component" value="Unassembled WGS sequence"/>
</dbReference>
<evidence type="ECO:0000313" key="117">
    <source>
        <dbReference type="Proteomes" id="UP000530452"/>
    </source>
</evidence>
<dbReference type="Proteomes" id="UP000840197">
    <property type="component" value="Unassembled WGS sequence"/>
</dbReference>
<feature type="transmembrane region" description="Helical" evidence="2">
    <location>
        <begin position="30"/>
        <end position="48"/>
    </location>
</feature>
<evidence type="ECO:0000313" key="86">
    <source>
        <dbReference type="Proteomes" id="UP000364988"/>
    </source>
</evidence>
<evidence type="ECO:0000313" key="49">
    <source>
        <dbReference type="EMBL" id="EDN9628079.1"/>
    </source>
</evidence>
<dbReference type="Proteomes" id="UP000269407">
    <property type="component" value="Unassembled WGS sequence"/>
</dbReference>
<dbReference type="EMBL" id="VTIK01000003">
    <property type="protein sequence ID" value="TYU53165.1"/>
    <property type="molecule type" value="Genomic_DNA"/>
</dbReference>
<dbReference type="Proteomes" id="UP000544530">
    <property type="component" value="Unassembled WGS sequence"/>
</dbReference>
<dbReference type="EMBL" id="AANDQG010000001">
    <property type="protein sequence ID" value="EDN9628079.1"/>
    <property type="molecule type" value="Genomic_DNA"/>
</dbReference>
<evidence type="ECO:0000313" key="58">
    <source>
        <dbReference type="EMBL" id="HAB8556006.1"/>
    </source>
</evidence>
<dbReference type="Proteomes" id="UP000358545">
    <property type="component" value="Unassembled WGS sequence"/>
</dbReference>
<evidence type="ECO:0000313" key="44">
    <source>
        <dbReference type="EMBL" id="ECL0131692.1"/>
    </source>
</evidence>
<feature type="transmembrane region" description="Helical" evidence="2">
    <location>
        <begin position="7"/>
        <end position="24"/>
    </location>
</feature>
<dbReference type="EMBL" id="QDAY01000001">
    <property type="protein sequence ID" value="KAA9452999.1"/>
    <property type="molecule type" value="Genomic_DNA"/>
</dbReference>
<evidence type="ECO:0000313" key="9">
    <source>
        <dbReference type="EMBL" id="EAD1185621.1"/>
    </source>
</evidence>
<dbReference type="Proteomes" id="UP000467347">
    <property type="component" value="Unassembled WGS sequence"/>
</dbReference>
<evidence type="ECO:0000313" key="130">
    <source>
        <dbReference type="Proteomes" id="UP000844415"/>
    </source>
</evidence>
<reference evidence="95 111" key="8">
    <citation type="submission" date="2019-04" db="EMBL/GenBank/DDBJ databases">
        <authorList>
            <consortium name="GenomeTrakr network: Whole genome sequencing for foodborne pathogen traceback"/>
        </authorList>
    </citation>
    <scope>NUCLEOTIDE SEQUENCE [LARGE SCALE GENOMIC DNA]</scope>
    <source>
        <strain evidence="28 123">CFSAN004300</strain>
        <strain evidence="29 111">CFSAN072474</strain>
        <strain evidence="46 86">FLAG-55987</strain>
        <strain evidence="40 95">PHLUSALM00088</strain>
    </source>
</reference>
<dbReference type="EMBL" id="AABGFX010000008">
    <property type="protein sequence ID" value="EAH3127822.1"/>
    <property type="molecule type" value="Genomic_DNA"/>
</dbReference>
<evidence type="ECO:0000313" key="57">
    <source>
        <dbReference type="EMBL" id="HAB8397874.1"/>
    </source>
</evidence>
<feature type="region of interest" description="Disordered" evidence="1">
    <location>
        <begin position="118"/>
        <end position="143"/>
    </location>
</feature>
<evidence type="ECO:0000313" key="91">
    <source>
        <dbReference type="Proteomes" id="UP000379076"/>
    </source>
</evidence>
<dbReference type="Proteomes" id="UP000853596">
    <property type="component" value="Unassembled WGS sequence"/>
</dbReference>
<evidence type="ECO:0000313" key="30">
    <source>
        <dbReference type="EMBL" id="EAG9519565.1"/>
    </source>
</evidence>
<dbReference type="EMBL" id="QXKO01000001">
    <property type="protein sequence ID" value="RJZ24520.1"/>
    <property type="molecule type" value="Genomic_DNA"/>
</dbReference>
<dbReference type="EMBL" id="RCRQ01000008">
    <property type="protein sequence ID" value="MCO39607.1"/>
    <property type="molecule type" value="Genomic_DNA"/>
</dbReference>
<evidence type="ECO:0000313" key="83">
    <source>
        <dbReference type="Proteomes" id="UP000354255"/>
    </source>
</evidence>
<reference evidence="67 132" key="1">
    <citation type="submission" date="2016-09" db="EMBL/GenBank/DDBJ databases">
        <title>100K Listeria isolates.</title>
        <authorList>
            <person name="Chen P."/>
            <person name="Weimer B.C."/>
            <person name="Kong N."/>
            <person name="Huang B."/>
        </authorList>
    </citation>
    <scope>NUCLEOTIDE SEQUENCE [LARGE SCALE GENOMIC DNA]</scope>
    <source>
        <strain evidence="67 132">BCW_2383</strain>
    </source>
</reference>
<evidence type="ECO:0000313" key="99">
    <source>
        <dbReference type="Proteomes" id="UP000455569"/>
    </source>
</evidence>
<evidence type="ECO:0000313" key="46">
    <source>
        <dbReference type="EMBL" id="ECY6543907.1"/>
    </source>
</evidence>
<dbReference type="Proteomes" id="UP000410967">
    <property type="component" value="Unassembled WGS sequence"/>
</dbReference>
<dbReference type="EMBL" id="AABATR010000005">
    <property type="protein sequence ID" value="EAG1894064.1"/>
    <property type="molecule type" value="Genomic_DNA"/>
</dbReference>
<evidence type="ECO:0000313" key="37">
    <source>
        <dbReference type="EMBL" id="EAH4241311.1"/>
    </source>
</evidence>
<evidence type="ECO:0000313" key="5">
    <source>
        <dbReference type="EMBL" id="EAC5551259.1"/>
    </source>
</evidence>
<dbReference type="Proteomes" id="UP000337746">
    <property type="component" value="Unassembled WGS sequence"/>
</dbReference>
<dbReference type="Proteomes" id="UP000522199">
    <property type="component" value="Unassembled WGS sequence"/>
</dbReference>
<evidence type="ECO:0000313" key="118">
    <source>
        <dbReference type="Proteomes" id="UP000533021"/>
    </source>
</evidence>
<evidence type="ECO:0000313" key="100">
    <source>
        <dbReference type="Proteomes" id="UP000458487"/>
    </source>
</evidence>
<dbReference type="EMBL" id="DAAJFY010000004">
    <property type="protein sequence ID" value="HAC0275272.1"/>
    <property type="molecule type" value="Genomic_DNA"/>
</dbReference>
<dbReference type="Proteomes" id="UP000364988">
    <property type="component" value="Unassembled WGS sequence"/>
</dbReference>
<dbReference type="EMBL" id="AABEVI010000008">
    <property type="protein sequence ID" value="EAH0219082.1"/>
    <property type="molecule type" value="Genomic_DNA"/>
</dbReference>
<dbReference type="EMBL" id="AANOZB010000008">
    <property type="protein sequence ID" value="EDP8410816.1"/>
    <property type="molecule type" value="Genomic_DNA"/>
</dbReference>
<dbReference type="Proteomes" id="UP000393182">
    <property type="component" value="Unassembled WGS sequence"/>
</dbReference>
<evidence type="ECO:0000313" key="94">
    <source>
        <dbReference type="Proteomes" id="UP000403352"/>
    </source>
</evidence>
<dbReference type="Proteomes" id="UP000852906">
    <property type="component" value="Unassembled WGS sequence"/>
</dbReference>
<dbReference type="Proteomes" id="UP000355989">
    <property type="component" value="Unassembled WGS sequence"/>
</dbReference>
<dbReference type="EMBL" id="AABDGJ010000014">
    <property type="protein sequence ID" value="EAG6991755.1"/>
    <property type="molecule type" value="Genomic_DNA"/>
</dbReference>
<dbReference type="Proteomes" id="UP000842809">
    <property type="component" value="Unassembled WGS sequence"/>
</dbReference>
<evidence type="ECO:0000313" key="105">
    <source>
        <dbReference type="Proteomes" id="UP000478682"/>
    </source>
</evidence>
<dbReference type="Proteomes" id="UP000533021">
    <property type="component" value="Unassembled WGS sequence"/>
</dbReference>
<dbReference type="Proteomes" id="UP000530452">
    <property type="component" value="Unassembled WGS sequence"/>
</dbReference>
<dbReference type="Proteomes" id="UP000345329">
    <property type="component" value="Unassembled WGS sequence"/>
</dbReference>
<reference evidence="127 128" key="3">
    <citation type="journal article" date="2018" name="Genome Biol.">
        <title>SKESA: strategic k-mer extension for scrupulous assemblies.</title>
        <authorList>
            <person name="Souvorov A."/>
            <person name="Agarwala R."/>
            <person name="Lipman D.J."/>
        </authorList>
    </citation>
    <scope>NUCLEOTIDE SEQUENCE [LARGE SCALE GENOMIC DNA]</scope>
    <source>
        <strain evidence="54">09CEB371LM</strain>
        <strain evidence="62">2017-325981-023-01</strain>
        <strain evidence="58 130">CFIAFB20100120</strain>
        <strain evidence="57 127">CFIAFB20130012</strain>
        <strain evidence="56 131">CFIAFB20160079</strain>
        <strain evidence="60">CFIAFB20170037</strain>
        <strain evidence="59 128">CFIAFB20170045</strain>
        <strain evidence="61 129">DMG1500109</strain>
        <strain evidence="55">HPB3501</strain>
        <strain evidence="63">SFBRL218_S4</strain>
    </source>
</reference>
<evidence type="ECO:0000313" key="71">
    <source>
        <dbReference type="EMBL" id="UUJ80940.1"/>
    </source>
</evidence>
<gene>
    <name evidence="19" type="ORF">A8L61_13725</name>
    <name evidence="28" type="ORF">AB917_14255</name>
    <name evidence="4" type="ORF">ABZ57_11035</name>
    <name evidence="67" type="ORF">AJL21_14035</name>
    <name evidence="14" type="ORF">APD94_13875</name>
    <name evidence="15" type="ORF">ART25_11850</name>
    <name evidence="5" type="ORF">ARY78_12535</name>
    <name evidence="23" type="ORF">B1N52_10295</name>
    <name evidence="22" type="ORF">B1S26_12450</name>
    <name evidence="24" type="ORF">B5K54_09295</name>
    <name evidence="20" type="ORF">BB997_10635</name>
    <name evidence="45" type="ORF">BCZ19_14040</name>
    <name evidence="21" type="ORF">BCZ21_11420</name>
    <name evidence="71" type="ORF">BES38_06925</name>
    <name evidence="26" type="ORF">CA369_08960</name>
    <name evidence="25" type="ORF">CAV64_09470</name>
    <name evidence="13" type="ORF">CD20_09755</name>
    <name evidence="29" type="ORF">CW845_11805</name>
    <name evidence="33" type="ORF">D4271_15175</name>
    <name evidence="34" type="ORF">D4920_12920</name>
    <name evidence="30" type="ORF">D4B11_07250</name>
    <name evidence="31" type="ORF">D4C60_12265</name>
    <name evidence="32" type="ORF">D4D89_12205</name>
    <name evidence="35" type="ORF">D5M70_10935</name>
    <name evidence="36" type="ORF">D5N24_12280</name>
    <name evidence="39" type="ORF">D7104_03800</name>
    <name evidence="64" type="ORF">DCK61_00680</name>
    <name evidence="27" type="ORF">DCT16_11170</name>
    <name evidence="65" type="ORF">DOV25_14240</name>
    <name evidence="7" type="ORF">DQ70_10095</name>
    <name evidence="6" type="ORF">DU018_11700</name>
    <name evidence="68" type="ORF">DYZ50_00526</name>
    <name evidence="69" type="ORF">DYZ80_02285</name>
    <name evidence="3" type="ORF">E0I39_11540</name>
    <name evidence="17" type="ORF">E1V33_10985</name>
    <name evidence="18" type="ORF">E1W56_13615</name>
    <name evidence="37" type="ORF">E5F58_04745</name>
    <name evidence="38" type="ORF">E5H26_06655</name>
    <name evidence="12" type="ORF">EX365_10480</name>
    <name evidence="11" type="ORF">EXZ73_13725</name>
    <name evidence="46" type="ORF">F6436_06150</name>
    <name evidence="47" type="ORF">F6515_07050</name>
    <name evidence="40" type="ORF">FA835_10760</name>
    <name evidence="44" type="ORF">FJU19_11355</name>
    <name evidence="42" type="ORF">FLQ97_02830</name>
    <name evidence="41" type="ORF">FLR03_00660</name>
    <name evidence="43" type="ORF">FNX40_04875</name>
    <name evidence="51" type="ORF">FV747_10545</name>
    <name evidence="70" type="ORF">FZW98_08305</name>
    <name evidence="53" type="ORF">G3O21_001373</name>
    <name evidence="52" type="ORF">G3R95_002386</name>
    <name evidence="54" type="ORF">GHH22_10315</name>
    <name evidence="49" type="ORF">GI230_00600</name>
    <name evidence="61" type="ORF">GI949_12530</name>
    <name evidence="55" type="ORF">GIH49_12660</name>
    <name evidence="50" type="ORF">GJW51_11790</name>
    <name evidence="48" type="ORF">GQG13_11195</name>
    <name evidence="56" type="ORF">GYO01_14620</name>
    <name evidence="57" type="ORF">GYR60_05010</name>
    <name evidence="58" type="ORF">GYS09_01725</name>
    <name evidence="59" type="ORF">GYX23_04200</name>
    <name evidence="60" type="ORF">GYY14_07825</name>
    <name evidence="62" type="ORF">HQN34_000017</name>
    <name evidence="66" type="ORF">HZJ64_08140</name>
    <name evidence="63" type="ORF">IP987_001649</name>
    <name evidence="8" type="ORF">KV70_08635</name>
    <name evidence="9" type="ORF">QD52_11100</name>
    <name evidence="10" type="ORF">UI29_11170</name>
    <name evidence="16" type="ORF">Y261_10655</name>
</gene>
<evidence type="ECO:0000313" key="132">
    <source>
        <dbReference type="Proteomes" id="UP000852906"/>
    </source>
</evidence>
<evidence type="ECO:0000313" key="77">
    <source>
        <dbReference type="Proteomes" id="UP000336166"/>
    </source>
</evidence>
<reference evidence="70 75" key="9">
    <citation type="submission" date="2019-08" db="EMBL/GenBank/DDBJ databases">
        <title>Soil Listeria distribution.</title>
        <authorList>
            <person name="Liao J."/>
        </authorList>
    </citation>
    <scope>NUCLEOTIDE SEQUENCE [LARGE SCALE GENOMIC DNA]</scope>
    <source>
        <strain evidence="70 75">IN-RH-2-BL1</strain>
    </source>
</reference>
<evidence type="ECO:0000313" key="14">
    <source>
        <dbReference type="EMBL" id="EAE1097055.1"/>
    </source>
</evidence>
<dbReference type="Proteomes" id="UP000455569">
    <property type="component" value="Unassembled WGS sequence"/>
</dbReference>
<evidence type="ECO:0000313" key="106">
    <source>
        <dbReference type="Proteomes" id="UP000478704"/>
    </source>
</evidence>
<dbReference type="Proteomes" id="UP000517258">
    <property type="component" value="Unassembled WGS sequence"/>
</dbReference>
<dbReference type="OMA" id="EPGMNIQ"/>
<evidence type="ECO:0000313" key="23">
    <source>
        <dbReference type="EMBL" id="EAG2515551.1"/>
    </source>
</evidence>
<dbReference type="EMBL" id="AANEHK010000009">
    <property type="protein sequence ID" value="EDO0986426.1"/>
    <property type="molecule type" value="Genomic_DNA"/>
</dbReference>
<dbReference type="Proteomes" id="UP000540417">
    <property type="component" value="Unassembled WGS sequence"/>
</dbReference>
<dbReference type="EMBL" id="AACJYH010000002">
    <property type="protein sequence ID" value="EAK8896823.1"/>
    <property type="molecule type" value="Genomic_DNA"/>
</dbReference>
<evidence type="ECO:0000313" key="17">
    <source>
        <dbReference type="EMBL" id="EAE2660686.1"/>
    </source>
</evidence>
<dbReference type="EMBL" id="AALEDS010000004">
    <property type="protein sequence ID" value="ECY6543907.1"/>
    <property type="molecule type" value="Genomic_DNA"/>
</dbReference>
<dbReference type="EMBL" id="AABAGT010000025">
    <property type="protein sequence ID" value="EAG0868325.1"/>
    <property type="molecule type" value="Genomic_DNA"/>
</dbReference>
<evidence type="ECO:0000313" key="64">
    <source>
        <dbReference type="EMBL" id="KAA9452999.1"/>
    </source>
</evidence>
<evidence type="ECO:0000313" key="45">
    <source>
        <dbReference type="EMBL" id="ECX6925800.1"/>
    </source>
</evidence>
<evidence type="ECO:0000313" key="84">
    <source>
        <dbReference type="Proteomes" id="UP000355989"/>
    </source>
</evidence>
<evidence type="ECO:0000313" key="107">
    <source>
        <dbReference type="Proteomes" id="UP000478945"/>
    </source>
</evidence>
<evidence type="ECO:0000313" key="32">
    <source>
        <dbReference type="EMBL" id="EAH0219082.1"/>
    </source>
</evidence>
<dbReference type="KEGG" id="lmoe:BN418_0391"/>
<evidence type="ECO:0000313" key="59">
    <source>
        <dbReference type="EMBL" id="HAC0012197.1"/>
    </source>
</evidence>
<dbReference type="EMBL" id="MJTJ01000020">
    <property type="protein sequence ID" value="OET48268.1"/>
    <property type="molecule type" value="Genomic_DNA"/>
</dbReference>
<evidence type="ECO:0000313" key="125">
    <source>
        <dbReference type="Proteomes" id="UP000549379"/>
    </source>
</evidence>
<reference evidence="66 121" key="11">
    <citation type="submission" date="2020-06" db="EMBL/GenBank/DDBJ databases">
        <title>Two Listeria outbreaks in Switzerland in 2018 and 2020.</title>
        <authorList>
            <person name="Stevens M.J.A."/>
            <person name="Bloemberg G."/>
            <person name="Nusch-Inderbinnen M."/>
            <person name="Stephan R."/>
        </authorList>
    </citation>
    <scope>NUCLEOTIDE SEQUENCE [LARGE SCALE GENOMIC DNA]</scope>
    <source>
        <strain evidence="66 121">N18-0707</strain>
    </source>
</reference>
<evidence type="ECO:0000256" key="2">
    <source>
        <dbReference type="SAM" id="Phobius"/>
    </source>
</evidence>
<reference evidence="55" key="10">
    <citation type="submission" date="2019-11" db="EMBL/GenBank/DDBJ databases">
        <authorList>
            <consortium name="NCBI Pathogen Detection Project"/>
        </authorList>
    </citation>
    <scope>NUCLEOTIDE SEQUENCE</scope>
    <source>
        <strain evidence="54">09CEB371LM</strain>
        <strain evidence="62">2017-325981-023-01</strain>
        <strain evidence="58">CFIAFB20100120</strain>
        <strain evidence="57">CFIAFB20130012</strain>
        <strain evidence="56">CFIAFB20160079</strain>
        <strain evidence="60">CFIAFB20170037</strain>
        <strain evidence="59">CFIAFB20170045</strain>
        <strain evidence="61">DMG1500109</strain>
        <strain evidence="55">HPB3501</strain>
        <strain evidence="63">SFBRL218_S4</strain>
    </source>
</reference>
<evidence type="ECO:0000313" key="114">
    <source>
        <dbReference type="Proteomes" id="UP000527632"/>
    </source>
</evidence>
<evidence type="ECO:0000313" key="20">
    <source>
        <dbReference type="EMBL" id="EAG1894064.1"/>
    </source>
</evidence>
<evidence type="ECO:0000313" key="112">
    <source>
        <dbReference type="Proteomes" id="UP000525068"/>
    </source>
</evidence>
<evidence type="ECO:0000313" key="13">
    <source>
        <dbReference type="EMBL" id="EAD8146353.1"/>
    </source>
</evidence>
<dbReference type="EMBL" id="AAAQQZ010000005">
    <property type="protein sequence ID" value="EAE1339604.1"/>
    <property type="molecule type" value="Genomic_DNA"/>
</dbReference>
<protein>
    <submittedName>
        <fullName evidence="55">Uncharacterized protein</fullName>
    </submittedName>
</protein>
<evidence type="ECO:0000313" key="36">
    <source>
        <dbReference type="EMBL" id="EAH3295180.1"/>
    </source>
</evidence>
<evidence type="ECO:0000313" key="25">
    <source>
        <dbReference type="EMBL" id="EAG4331465.1"/>
    </source>
</evidence>
<dbReference type="EMBL" id="AABBAW010000005">
    <property type="protein sequence ID" value="EAG2515551.1"/>
    <property type="molecule type" value="Genomic_DNA"/>
</dbReference>
<dbReference type="Proteomes" id="UP000376505">
    <property type="component" value="Unassembled WGS sequence"/>
</dbReference>
<dbReference type="EMBL" id="AABGUK010000001">
    <property type="protein sequence ID" value="EAH4241311.1"/>
    <property type="molecule type" value="Genomic_DNA"/>
</dbReference>
<dbReference type="EMBL" id="AAAIKW010000007">
    <property type="protein sequence ID" value="EAC4553024.1"/>
    <property type="molecule type" value="Genomic_DNA"/>
</dbReference>
<accession>A0A0B8RGX8</accession>
<dbReference type="EMBL" id="DAAJZA010000009">
    <property type="protein sequence ID" value="HAC1755795.1"/>
    <property type="molecule type" value="Genomic_DNA"/>
</dbReference>
<evidence type="ECO:0000313" key="10">
    <source>
        <dbReference type="EMBL" id="EAD3793313.1"/>
    </source>
</evidence>
<evidence type="ECO:0000313" key="6">
    <source>
        <dbReference type="EMBL" id="EAC6549018.1"/>
    </source>
</evidence>
<dbReference type="Proteomes" id="UP000844471">
    <property type="component" value="Unassembled WGS sequence"/>
</dbReference>
<evidence type="ECO:0000313" key="12">
    <source>
        <dbReference type="EMBL" id="EAD5786984.1"/>
    </source>
</evidence>
<evidence type="ECO:0000313" key="102">
    <source>
        <dbReference type="Proteomes" id="UP000467347"/>
    </source>
</evidence>
<keyword evidence="2" id="KW-1133">Transmembrane helix</keyword>
<evidence type="ECO:0000313" key="116">
    <source>
        <dbReference type="Proteomes" id="UP000529135"/>
    </source>
</evidence>
<evidence type="ECO:0000313" key="87">
    <source>
        <dbReference type="Proteomes" id="UP000365297"/>
    </source>
</evidence>
<reference evidence="77 79" key="5">
    <citation type="submission" date="2018-06" db="EMBL/GenBank/DDBJ databases">
        <authorList>
            <consortium name="PulseNet: The National Subtyping Network for Foodborne Disease Surveillance"/>
            <person name="Tarr C.L."/>
            <person name="Trees E."/>
            <person name="Katz L.S."/>
            <person name="Carleton-Romer H.A."/>
            <person name="Stroika S."/>
            <person name="Kucerova Z."/>
            <person name="Roache K.F."/>
            <person name="Sabol A.L."/>
            <person name="Besser J."/>
            <person name="Gerner-Smidt P."/>
        </authorList>
    </citation>
    <scope>NUCLEOTIDE SEQUENCE [LARGE SCALE GENOMIC DNA]</scope>
    <source>
        <strain evidence="4 79">2015L-6227</strain>
        <strain evidence="16 77">PNUSAL000134</strain>
        <strain evidence="8 83">PNUSAL000910</strain>
        <strain evidence="19 85">PNUSAL002180</strain>
        <strain evidence="20 105">PNUSAL002298</strain>
        <strain evidence="39 82">PNUSAL004402</strain>
        <strain evidence="47 109">PNUSAL005692</strain>
    </source>
</reference>
<reference evidence="73 74" key="2">
    <citation type="journal article" date="2018" name="BMC Genomics">
        <title>Genes significantly associated with lineage II food isolates of Listeria monocytogenes.</title>
        <authorList>
            <person name="Pirone-Davies C."/>
            <person name="Chen Y."/>
            <person name="Pightling A."/>
            <person name="Ryan G."/>
            <person name="Wang Y."/>
            <person name="Yao K."/>
            <person name="Hoffmann M."/>
            <person name="Allard M.W."/>
        </authorList>
    </citation>
    <scope>NUCLEOTIDE SEQUENCE [LARGE SCALE GENOMIC DNA]</scope>
    <source>
        <strain evidence="68 74">PNUSAL000190</strain>
        <strain evidence="69 73">PNUSAL000550</strain>
    </source>
</reference>
<reference evidence="110 112" key="7">
    <citation type="submission" date="2019-04" db="EMBL/GenBank/DDBJ databases">
        <authorList>
            <person name="Ashton P.M."/>
            <person name="Dallman T."/>
            <person name="Nair S."/>
            <person name="De Pinna E."/>
            <person name="Peters T."/>
            <person name="Grant K."/>
        </authorList>
    </citation>
    <scope>NUCLEOTIDE SEQUENCE [LARGE SCALE GENOMIC DNA]</scope>
    <source>
        <strain evidence="34 118">282333</strain>
        <strain evidence="36 117">282352</strain>
        <strain evidence="30 122">289003</strain>
        <strain evidence="31 124">429821</strain>
        <strain evidence="33 112">562417</strain>
        <strain evidence="35 116">562428</strain>
        <strain evidence="32 110">563356</strain>
        <strain evidence="3 96">688377</strain>
        <strain evidence="44 107">760311</strain>
        <strain evidence="51 103">788324</strain>
        <strain evidence="49 100">833351</strain>
        <strain evidence="52 104">883775</strain>
        <strain evidence="17">RL15000161</strain>
        <strain evidence="18">RL15000286</strain>
    </source>
</reference>
<evidence type="ECO:0000313" key="73">
    <source>
        <dbReference type="Proteomes" id="UP000272537"/>
    </source>
</evidence>
<dbReference type="EMBL" id="AABEQV010000008">
    <property type="protein sequence ID" value="EAG9857770.1"/>
    <property type="molecule type" value="Genomic_DNA"/>
</dbReference>
<evidence type="ECO:0000313" key="61">
    <source>
        <dbReference type="EMBL" id="HAC1755795.1"/>
    </source>
</evidence>
<evidence type="ECO:0000313" key="16">
    <source>
        <dbReference type="EMBL" id="EAE2354806.1"/>
    </source>
</evidence>
<evidence type="ECO:0000313" key="60">
    <source>
        <dbReference type="EMBL" id="HAC0275272.1"/>
    </source>
</evidence>
<evidence type="ECO:0000313" key="26">
    <source>
        <dbReference type="EMBL" id="EAG4462412.1"/>
    </source>
</evidence>
<dbReference type="Proteomes" id="UP000566721">
    <property type="component" value="Unassembled WGS sequence"/>
</dbReference>
<evidence type="ECO:0000313" key="126">
    <source>
        <dbReference type="Proteomes" id="UP000566721"/>
    </source>
</evidence>
<evidence type="ECO:0000313" key="69">
    <source>
        <dbReference type="EMBL" id="RKA07073.1"/>
    </source>
</evidence>
<dbReference type="EMBL" id="AAAIXK010000007">
    <property type="protein sequence ID" value="EAC5551259.1"/>
    <property type="molecule type" value="Genomic_DNA"/>
</dbReference>
<evidence type="ECO:0000313" key="21">
    <source>
        <dbReference type="EMBL" id="EAG2087874.1"/>
    </source>
</evidence>
<evidence type="ECO:0000313" key="53">
    <source>
        <dbReference type="EMBL" id="EDP8513954.1"/>
    </source>
</evidence>
<evidence type="ECO:0000313" key="82">
    <source>
        <dbReference type="Proteomes" id="UP000350032"/>
    </source>
</evidence>
<dbReference type="EMBL" id="DAAIJL010000001">
    <property type="protein sequence ID" value="HAB8556006.1"/>
    <property type="molecule type" value="Genomic_DNA"/>
</dbReference>
<dbReference type="EMBL" id="AAAIJX010000007">
    <property type="protein sequence ID" value="EAC4483524.1"/>
    <property type="molecule type" value="Genomic_DNA"/>
</dbReference>
<evidence type="ECO:0000313" key="103">
    <source>
        <dbReference type="Proteomes" id="UP000467536"/>
    </source>
</evidence>
<dbReference type="Proteomes" id="UP000458487">
    <property type="component" value="Unassembled WGS sequence"/>
</dbReference>
<evidence type="ECO:0000313" key="121">
    <source>
        <dbReference type="Proteomes" id="UP000544530"/>
    </source>
</evidence>
<evidence type="ECO:0000313" key="120">
    <source>
        <dbReference type="Proteomes" id="UP000540417"/>
    </source>
</evidence>
<evidence type="ECO:0000313" key="119">
    <source>
        <dbReference type="Proteomes" id="UP000540117"/>
    </source>
</evidence>
<evidence type="ECO:0000313" key="110">
    <source>
        <dbReference type="Proteomes" id="UP000517258"/>
    </source>
</evidence>
<dbReference type="Proteomes" id="UP000845014">
    <property type="component" value="Unassembled WGS sequence"/>
</dbReference>
<evidence type="ECO:0000313" key="48">
    <source>
        <dbReference type="EMBL" id="EDN7715679.1"/>
    </source>
</evidence>
<dbReference type="Proteomes" id="UP000379076">
    <property type="component" value="Unassembled WGS sequence"/>
</dbReference>
<dbReference type="Proteomes" id="UP000368512">
    <property type="component" value="Unassembled WGS sequence"/>
</dbReference>
<evidence type="ECO:0000313" key="18">
    <source>
        <dbReference type="EMBL" id="EAE4943081.1"/>
    </source>
</evidence>
<dbReference type="Proteomes" id="UP000423131">
    <property type="component" value="Unassembled WGS sequence"/>
</dbReference>
<evidence type="ECO:0000313" key="111">
    <source>
        <dbReference type="Proteomes" id="UP000522199"/>
    </source>
</evidence>
<dbReference type="Proteomes" id="UP000540117">
    <property type="component" value="Unassembled WGS sequence"/>
</dbReference>
<keyword evidence="2" id="KW-0472">Membrane</keyword>
<evidence type="ECO:0000313" key="40">
    <source>
        <dbReference type="EMBL" id="EAK9317589.1"/>
    </source>
</evidence>
<dbReference type="EMBL" id="AAHZFN010000001">
    <property type="protein sequence ID" value="ECB9472187.1"/>
    <property type="molecule type" value="Genomic_DNA"/>
</dbReference>
<dbReference type="EMBL" id="AAALRN010000005">
    <property type="protein sequence ID" value="EAD1185621.1"/>
    <property type="molecule type" value="Genomic_DNA"/>
</dbReference>
<dbReference type="EMBL" id="AALGDA010000016">
    <property type="protein sequence ID" value="ECY9782750.1"/>
    <property type="molecule type" value="Genomic_DNA"/>
</dbReference>
<dbReference type="Proteomes" id="UP000525850">
    <property type="component" value="Unassembled WGS sequence"/>
</dbReference>
<dbReference type="Proteomes" id="UP000529135">
    <property type="component" value="Unassembled WGS sequence"/>
</dbReference>
<evidence type="ECO:0000313" key="127">
    <source>
        <dbReference type="Proteomes" id="UP000840197"/>
    </source>
</evidence>
<reference evidence="71" key="12">
    <citation type="submission" date="2022-06" db="EMBL/GenBank/DDBJ databases">
        <title>Complete genomes of Listeria monocytogenes strains L58-55 and 6179.</title>
        <authorList>
            <person name="Schmitz-Esser S."/>
            <person name="Tibbs-Cortes B.W."/>
        </authorList>
    </citation>
    <scope>NUCLEOTIDE SEQUENCE</scope>
    <source>
        <strain evidence="71">L58-55</strain>
    </source>
</reference>
<dbReference type="Proteomes" id="UP000344343">
    <property type="component" value="Unassembled WGS sequence"/>
</dbReference>
<dbReference type="InterPro" id="IPR054200">
    <property type="entry name" value="DUF6905"/>
</dbReference>
<evidence type="ECO:0000313" key="27">
    <source>
        <dbReference type="EMBL" id="EAG6169932.1"/>
    </source>
</evidence>
<evidence type="ECO:0000313" key="98">
    <source>
        <dbReference type="Proteomes" id="UP000427828"/>
    </source>
</evidence>
<dbReference type="EMBL" id="AABGVJ010000001">
    <property type="protein sequence ID" value="EAH4372388.1"/>
    <property type="molecule type" value="Genomic_DNA"/>
</dbReference>
<evidence type="ECO:0000313" key="108">
    <source>
        <dbReference type="Proteomes" id="UP000481141"/>
    </source>
</evidence>
<evidence type="ECO:0000313" key="76">
    <source>
        <dbReference type="Proteomes" id="UP000331186"/>
    </source>
</evidence>
<evidence type="ECO:0000313" key="101">
    <source>
        <dbReference type="Proteomes" id="UP000460224"/>
    </source>
</evidence>
<dbReference type="EMBL" id="AAARIE010000012">
    <property type="protein sequence ID" value="EAE2660686.1"/>
    <property type="molecule type" value="Genomic_DNA"/>
</dbReference>
<dbReference type="Proteomes" id="UP000546397">
    <property type="component" value="Unassembled WGS sequence"/>
</dbReference>
<evidence type="ECO:0000313" key="88">
    <source>
        <dbReference type="Proteomes" id="UP000368512"/>
    </source>
</evidence>
<evidence type="ECO:0000313" key="85">
    <source>
        <dbReference type="Proteomes" id="UP000358545"/>
    </source>
</evidence>
<evidence type="ECO:0000313" key="55">
    <source>
        <dbReference type="EMBL" id="HAA9722986.1"/>
    </source>
</evidence>
<dbReference type="Proteomes" id="UP000478945">
    <property type="component" value="Unassembled WGS sequence"/>
</dbReference>
<dbReference type="EMBL" id="AAAKQF010000004">
    <property type="protein sequence ID" value="EAC9040274.1"/>
    <property type="molecule type" value="Genomic_DNA"/>
</dbReference>
<evidence type="ECO:0000313" key="3">
    <source>
        <dbReference type="EMBL" id="EAC4483524.1"/>
    </source>
</evidence>
<dbReference type="Proteomes" id="UP000467536">
    <property type="component" value="Unassembled WGS sequence"/>
</dbReference>
<dbReference type="EMBL" id="DABJAN010000001">
    <property type="protein sequence ID" value="HAJ9591854.1"/>
    <property type="molecule type" value="Genomic_DNA"/>
</dbReference>
<dbReference type="Proteomes" id="UP000193519">
    <property type="component" value="Chromosome"/>
</dbReference>
<evidence type="ECO:0000313" key="65">
    <source>
        <dbReference type="EMBL" id="MCO39607.1"/>
    </source>
</evidence>
<dbReference type="Proteomes" id="UP000383365">
    <property type="component" value="Unassembled WGS sequence"/>
</dbReference>
<dbReference type="EMBL" id="AABEKY010000006">
    <property type="protein sequence ID" value="EAG9388171.1"/>
    <property type="molecule type" value="Genomic_DNA"/>
</dbReference>
<evidence type="ECO:0000313" key="96">
    <source>
        <dbReference type="Proteomes" id="UP000413786"/>
    </source>
</evidence>
<dbReference type="Proteomes" id="UP000478704">
    <property type="component" value="Unassembled WGS sequence"/>
</dbReference>
<evidence type="ECO:0000313" key="93">
    <source>
        <dbReference type="Proteomes" id="UP000398321"/>
    </source>
</evidence>
<dbReference type="EMBL" id="AAIAJJ010000002">
    <property type="protein sequence ID" value="ECC1556140.1"/>
    <property type="molecule type" value="Genomic_DNA"/>
</dbReference>
<sequence>MKFFRGMIGFCIAGMIVMSVWTPLAENYGIFGGYLAAFIIIGPMWFMNHYVGLIENDEDAAFVDMAVGIGICGIMRDVFMQGGGELVSSLPTIGLVAIGAVLAGIVAAAIEKDMAKKQEAKQEKTEPGMNMKEEERLNENQLV</sequence>
<dbReference type="EMBL" id="AABAYG010000005">
    <property type="protein sequence ID" value="EAG2246216.1"/>
    <property type="molecule type" value="Genomic_DNA"/>
</dbReference>
<dbReference type="KEGG" id="lmok:CQ02_01925"/>
<dbReference type="EMBL" id="AANPAU010000004">
    <property type="protein sequence ID" value="EDP8513954.1"/>
    <property type="molecule type" value="Genomic_DNA"/>
</dbReference>
<dbReference type="EMBL" id="AACKDQ010000024">
    <property type="protein sequence ID" value="EAK9317589.1"/>
    <property type="molecule type" value="Genomic_DNA"/>
</dbReference>
<dbReference type="EMBL" id="AABBZO010000009">
    <property type="protein sequence ID" value="EAG4462412.1"/>
    <property type="molecule type" value="Genomic_DNA"/>
</dbReference>
<evidence type="ECO:0000313" key="35">
    <source>
        <dbReference type="EMBL" id="EAH3127822.1"/>
    </source>
</evidence>
<dbReference type="EMBL" id="AAASLB010000009">
    <property type="protein sequence ID" value="EAE4943081.1"/>
    <property type="molecule type" value="Genomic_DNA"/>
</dbReference>
<dbReference type="EMBL" id="DAAHUJ010000013">
    <property type="protein sequence ID" value="HAB7365347.1"/>
    <property type="molecule type" value="Genomic_DNA"/>
</dbReference>
<dbReference type="Proteomes" id="UP000548278">
    <property type="component" value="Unassembled WGS sequence"/>
</dbReference>
<evidence type="ECO:0000313" key="79">
    <source>
        <dbReference type="Proteomes" id="UP000339309"/>
    </source>
</evidence>
<evidence type="ECO:0000313" key="90">
    <source>
        <dbReference type="Proteomes" id="UP000376505"/>
    </source>
</evidence>
<dbReference type="EMBL" id="AANDSR010000008">
    <property type="protein sequence ID" value="EDN9837340.1"/>
    <property type="molecule type" value="Genomic_DNA"/>
</dbReference>
<dbReference type="EMBL" id="AABBHO010000025">
    <property type="protein sequence ID" value="EAG2997488.1"/>
    <property type="molecule type" value="Genomic_DNA"/>
</dbReference>
<dbReference type="Proteomes" id="UP000841146">
    <property type="component" value="Unassembled WGS sequence"/>
</dbReference>
<evidence type="ECO:0000313" key="50">
    <source>
        <dbReference type="EMBL" id="EDN9837340.1"/>
    </source>
</evidence>
<evidence type="ECO:0000313" key="80">
    <source>
        <dbReference type="Proteomes" id="UP000344343"/>
    </source>
</evidence>
<evidence type="ECO:0000313" key="72">
    <source>
        <dbReference type="Proteomes" id="UP000269407"/>
    </source>
</evidence>
<dbReference type="EMBL" id="AABAWE010000005">
    <property type="protein sequence ID" value="EAG2087874.1"/>
    <property type="molecule type" value="Genomic_DNA"/>
</dbReference>
<dbReference type="KEGG" id="lmv:Y193_14035"/>
<dbReference type="EMBL" id="AABFMV010000019">
    <property type="protein sequence ID" value="EAH1616751.1"/>
    <property type="molecule type" value="Genomic_DNA"/>
</dbReference>
<evidence type="ECO:0000313" key="122">
    <source>
        <dbReference type="Proteomes" id="UP000546397"/>
    </source>
</evidence>
<dbReference type="Proteomes" id="UP000481141">
    <property type="component" value="Unassembled WGS sequence"/>
</dbReference>
<dbReference type="EMBL" id="DAAJCS010000002">
    <property type="protein sequence ID" value="HAC0012197.1"/>
    <property type="molecule type" value="Genomic_DNA"/>
</dbReference>
<dbReference type="Proteomes" id="UP000548826">
    <property type="component" value="Unassembled WGS sequence"/>
</dbReference>
<dbReference type="Proteomes" id="UP000549379">
    <property type="component" value="Unassembled WGS sequence"/>
</dbReference>
<dbReference type="AlphaFoldDB" id="A0A0B8RGX8"/>
<evidence type="ECO:0000313" key="124">
    <source>
        <dbReference type="Proteomes" id="UP000548826"/>
    </source>
</evidence>
<evidence type="ECO:0000313" key="67">
    <source>
        <dbReference type="EMBL" id="OET48268.1"/>
    </source>
</evidence>
<evidence type="ECO:0000313" key="74">
    <source>
        <dbReference type="Proteomes" id="UP000285054"/>
    </source>
</evidence>
<dbReference type="Proteomes" id="UP000331186">
    <property type="component" value="Unassembled WGS sequence"/>
</dbReference>
<dbReference type="EMBL" id="AANCRK010000005">
    <property type="protein sequence ID" value="EDN7715679.1"/>
    <property type="molecule type" value="Genomic_DNA"/>
</dbReference>
<dbReference type="EMBL" id="CP098507">
    <property type="protein sequence ID" value="UUJ80940.1"/>
    <property type="molecule type" value="Genomic_DNA"/>
</dbReference>
<dbReference type="Proteomes" id="UP000427828">
    <property type="component" value="Unassembled WGS sequence"/>
</dbReference>
<evidence type="ECO:0000313" key="128">
    <source>
        <dbReference type="Proteomes" id="UP000841146"/>
    </source>
</evidence>
<dbReference type="Proteomes" id="UP000413786">
    <property type="component" value="Unassembled WGS sequence"/>
</dbReference>
<evidence type="ECO:0000313" key="78">
    <source>
        <dbReference type="Proteomes" id="UP000337746"/>
    </source>
</evidence>
<dbReference type="Proteomes" id="UP000350032">
    <property type="component" value="Unassembled WGS sequence"/>
</dbReference>
<dbReference type="EMBL" id="AAAREG010000008">
    <property type="protein sequence ID" value="EAE2354806.1"/>
    <property type="molecule type" value="Genomic_DNA"/>
</dbReference>
<evidence type="ECO:0000313" key="123">
    <source>
        <dbReference type="Proteomes" id="UP000548278"/>
    </source>
</evidence>
<dbReference type="EMBL" id="AAAMZD010000005">
    <property type="protein sequence ID" value="EAD3793313.1"/>
    <property type="molecule type" value="Genomic_DNA"/>
</dbReference>
<dbReference type="Proteomes" id="UP000336166">
    <property type="component" value="Unassembled WGS sequence"/>
</dbReference>
<evidence type="ECO:0000313" key="115">
    <source>
        <dbReference type="Proteomes" id="UP000528151"/>
    </source>
</evidence>
<dbReference type="EMBL" id="AAANYR010000005">
    <property type="protein sequence ID" value="EAD5786984.1"/>
    <property type="molecule type" value="Genomic_DNA"/>
</dbReference>
<evidence type="ECO:0000313" key="56">
    <source>
        <dbReference type="EMBL" id="HAB7365347.1"/>
    </source>
</evidence>
<dbReference type="EMBL" id="AAAJWF010000006">
    <property type="protein sequence ID" value="EAC7481029.1"/>
    <property type="molecule type" value="Genomic_DNA"/>
</dbReference>
<evidence type="ECO:0000313" key="92">
    <source>
        <dbReference type="Proteomes" id="UP000389283"/>
    </source>
</evidence>
<dbReference type="EMBL" id="AAHZFY010000003">
    <property type="protein sequence ID" value="ECB9512663.1"/>
    <property type="molecule type" value="Genomic_DNA"/>
</dbReference>
<dbReference type="EMBL" id="AAAJKI010000033">
    <property type="protein sequence ID" value="EAC6549018.1"/>
    <property type="molecule type" value="Genomic_DNA"/>
</dbReference>
<evidence type="ECO:0000313" key="31">
    <source>
        <dbReference type="EMBL" id="EAG9857770.1"/>
    </source>
</evidence>
<evidence type="ECO:0000313" key="131">
    <source>
        <dbReference type="Proteomes" id="UP000845014"/>
    </source>
</evidence>
<organism evidence="55">
    <name type="scientific">Listeria monocytogenes</name>
    <dbReference type="NCBI Taxonomy" id="1639"/>
    <lineage>
        <taxon>Bacteria</taxon>
        <taxon>Bacillati</taxon>
        <taxon>Bacillota</taxon>
        <taxon>Bacilli</taxon>
        <taxon>Bacillales</taxon>
        <taxon>Listeriaceae</taxon>
        <taxon>Listeria</taxon>
    </lineage>
</organism>
<feature type="transmembrane region" description="Helical" evidence="2">
    <location>
        <begin position="91"/>
        <end position="110"/>
    </location>
</feature>
<dbReference type="EMBL" id="DABXZF010000014">
    <property type="protein sequence ID" value="HAO5922459.1"/>
    <property type="molecule type" value="Genomic_DNA"/>
</dbReference>
<dbReference type="Proteomes" id="UP000840039">
    <property type="component" value="Unassembled WGS sequence"/>
</dbReference>
<dbReference type="EMBL" id="AABFVG010000009">
    <property type="protein sequence ID" value="EAH2282981.1"/>
    <property type="molecule type" value="Genomic_DNA"/>
</dbReference>
<evidence type="ECO:0000313" key="28">
    <source>
        <dbReference type="EMBL" id="EAG6991755.1"/>
    </source>
</evidence>
<dbReference type="Proteomes" id="UP000470497">
    <property type="component" value="Unassembled WGS sequence"/>
</dbReference>